<dbReference type="AlphaFoldDB" id="A0A2I1NBQ9"/>
<keyword evidence="4" id="KW-0460">Magnesium</keyword>
<dbReference type="InterPro" id="IPR001453">
    <property type="entry name" value="MoaB/Mog_dom"/>
</dbReference>
<keyword evidence="4" id="KW-0479">Metal-binding</keyword>
<dbReference type="InterPro" id="IPR038987">
    <property type="entry name" value="MoeA-like"/>
</dbReference>
<comment type="catalytic activity">
    <reaction evidence="3">
        <text>adenylyl-molybdopterin + molybdate = Mo-molybdopterin + AMP + H(+)</text>
        <dbReference type="Rhea" id="RHEA:35047"/>
        <dbReference type="ChEBI" id="CHEBI:15378"/>
        <dbReference type="ChEBI" id="CHEBI:36264"/>
        <dbReference type="ChEBI" id="CHEBI:62727"/>
        <dbReference type="ChEBI" id="CHEBI:71302"/>
        <dbReference type="ChEBI" id="CHEBI:456215"/>
        <dbReference type="EC" id="2.10.1.1"/>
    </reaction>
</comment>
<dbReference type="GO" id="GO:0061599">
    <property type="term" value="F:molybdopterin molybdotransferase activity"/>
    <property type="evidence" value="ECO:0007669"/>
    <property type="project" value="UniProtKB-UniRule"/>
</dbReference>
<dbReference type="Gene3D" id="2.170.190.11">
    <property type="entry name" value="Molybdopterin biosynthesis moea protein, domain 3"/>
    <property type="match status" value="1"/>
</dbReference>
<accession>A0A2I1NBQ9</accession>
<dbReference type="EMBL" id="PKHU01000002">
    <property type="protein sequence ID" value="PKZ29818.1"/>
    <property type="molecule type" value="Genomic_DNA"/>
</dbReference>
<dbReference type="PANTHER" id="PTHR10192:SF5">
    <property type="entry name" value="GEPHYRIN"/>
    <property type="match status" value="1"/>
</dbReference>
<keyword evidence="4 6" id="KW-0808">Transferase</keyword>
<dbReference type="UniPathway" id="UPA00344"/>
<organism evidence="6 7">
    <name type="scientific">Campylobacter ureolyticus</name>
    <dbReference type="NCBI Taxonomy" id="827"/>
    <lineage>
        <taxon>Bacteria</taxon>
        <taxon>Pseudomonadati</taxon>
        <taxon>Campylobacterota</taxon>
        <taxon>Epsilonproteobacteria</taxon>
        <taxon>Campylobacterales</taxon>
        <taxon>Campylobacteraceae</taxon>
        <taxon>Campylobacter</taxon>
    </lineage>
</organism>
<dbReference type="InterPro" id="IPR036425">
    <property type="entry name" value="MoaB/Mog-like_dom_sf"/>
</dbReference>
<dbReference type="Gene3D" id="3.90.105.10">
    <property type="entry name" value="Molybdopterin biosynthesis moea protein, domain 2"/>
    <property type="match status" value="1"/>
</dbReference>
<dbReference type="InterPro" id="IPR005110">
    <property type="entry name" value="MoeA_linker/N"/>
</dbReference>
<comment type="function">
    <text evidence="1 4">Catalyzes the insertion of molybdate into adenylated molybdopterin with the concomitant release of AMP.</text>
</comment>
<evidence type="ECO:0000256" key="3">
    <source>
        <dbReference type="ARBA" id="ARBA00047317"/>
    </source>
</evidence>
<gene>
    <name evidence="6" type="ORF">CYJ41_02700</name>
</gene>
<dbReference type="SUPFAM" id="SSF53218">
    <property type="entry name" value="Molybdenum cofactor biosynthesis proteins"/>
    <property type="match status" value="1"/>
</dbReference>
<keyword evidence="4" id="KW-0500">Molybdenum</keyword>
<dbReference type="Pfam" id="PF00994">
    <property type="entry name" value="MoCF_biosynth"/>
    <property type="match status" value="1"/>
</dbReference>
<dbReference type="SUPFAM" id="SSF63867">
    <property type="entry name" value="MoeA C-terminal domain-like"/>
    <property type="match status" value="1"/>
</dbReference>
<comment type="cofactor">
    <cofactor evidence="4">
        <name>Mg(2+)</name>
        <dbReference type="ChEBI" id="CHEBI:18420"/>
    </cofactor>
</comment>
<dbReference type="InterPro" id="IPR036688">
    <property type="entry name" value="MoeA_C_domain_IV_sf"/>
</dbReference>
<dbReference type="EC" id="2.10.1.1" evidence="4"/>
<dbReference type="Pfam" id="PF03453">
    <property type="entry name" value="MoeA_N"/>
    <property type="match status" value="1"/>
</dbReference>
<dbReference type="RefSeq" id="WP_101636835.1">
    <property type="nucleotide sequence ID" value="NZ_PKHU01000002.1"/>
</dbReference>
<comment type="caution">
    <text evidence="6">The sequence shown here is derived from an EMBL/GenBank/DDBJ whole genome shotgun (WGS) entry which is preliminary data.</text>
</comment>
<dbReference type="InterPro" id="IPR036135">
    <property type="entry name" value="MoeA_linker/N_sf"/>
</dbReference>
<comment type="pathway">
    <text evidence="4">Cofactor biosynthesis; molybdopterin biosynthesis.</text>
</comment>
<evidence type="ECO:0000313" key="7">
    <source>
        <dbReference type="Proteomes" id="UP000234639"/>
    </source>
</evidence>
<dbReference type="SUPFAM" id="SSF63882">
    <property type="entry name" value="MoeA N-terminal region -like"/>
    <property type="match status" value="1"/>
</dbReference>
<sequence>MINETLNLIYNEIKSINLKKIALLNEALNEICAKDIIAIKDLPCFDNSALDGYAFNHKNAGKTIKIKGIIYAGEKKEFHLKDDECYKIMTGAIMPKGADTVLRTEDANVKNDVLFLSNEIKKFDGYRLKGEEVTKGKILIKKGEVLTPRKIMLLASQGINEVEIYKKPKIALFSSGDELKEPWQKADEYEIYNANASGIEALLKNNGFENKYLGITKDEPLTIKESFEKCFKEFDFIITSGGASAGDKDYMDEILKYFGFKEIFDHVNIKPGRPTKCFIKDEKIVFVLAGNPTAAYLLAFLLVIPTLKKLINQNDDFFEISKAKFSGNLKLKSGRINAILGIYDDFCFKVIDDNKFGSGTISPLAKATHLYLADLDKKELKDGEIIEILKLD</sequence>
<keyword evidence="4" id="KW-0501">Molybdenum cofactor biosynthesis</keyword>
<reference evidence="6 7" key="1">
    <citation type="submission" date="2017-12" db="EMBL/GenBank/DDBJ databases">
        <title>Phylogenetic diversity of female urinary microbiome.</title>
        <authorList>
            <person name="Thomas-White K."/>
            <person name="Wolfe A.J."/>
        </authorList>
    </citation>
    <scope>NUCLEOTIDE SEQUENCE [LARGE SCALE GENOMIC DNA]</scope>
    <source>
        <strain evidence="6 7">UMB0112</strain>
    </source>
</reference>
<evidence type="ECO:0000256" key="4">
    <source>
        <dbReference type="RuleBase" id="RU365090"/>
    </source>
</evidence>
<evidence type="ECO:0000256" key="1">
    <source>
        <dbReference type="ARBA" id="ARBA00002901"/>
    </source>
</evidence>
<dbReference type="GO" id="GO:0046872">
    <property type="term" value="F:metal ion binding"/>
    <property type="evidence" value="ECO:0007669"/>
    <property type="project" value="UniProtKB-UniRule"/>
</dbReference>
<evidence type="ECO:0000256" key="2">
    <source>
        <dbReference type="ARBA" id="ARBA00010763"/>
    </source>
</evidence>
<dbReference type="GO" id="GO:0005829">
    <property type="term" value="C:cytosol"/>
    <property type="evidence" value="ECO:0007669"/>
    <property type="project" value="TreeGrafter"/>
</dbReference>
<dbReference type="PANTHER" id="PTHR10192">
    <property type="entry name" value="MOLYBDOPTERIN BIOSYNTHESIS PROTEIN"/>
    <property type="match status" value="1"/>
</dbReference>
<dbReference type="SMART" id="SM00852">
    <property type="entry name" value="MoCF_biosynth"/>
    <property type="match status" value="1"/>
</dbReference>
<proteinExistence type="inferred from homology"/>
<dbReference type="Gene3D" id="2.40.340.10">
    <property type="entry name" value="MoeA, C-terminal, domain IV"/>
    <property type="match status" value="1"/>
</dbReference>
<dbReference type="NCBIfam" id="TIGR00177">
    <property type="entry name" value="molyb_syn"/>
    <property type="match status" value="1"/>
</dbReference>
<dbReference type="CDD" id="cd00887">
    <property type="entry name" value="MoeA"/>
    <property type="match status" value="1"/>
</dbReference>
<dbReference type="Gene3D" id="3.40.980.10">
    <property type="entry name" value="MoaB/Mog-like domain"/>
    <property type="match status" value="1"/>
</dbReference>
<protein>
    <recommendedName>
        <fullName evidence="4">Molybdopterin molybdenumtransferase</fullName>
        <ecNumber evidence="4">2.10.1.1</ecNumber>
    </recommendedName>
</protein>
<dbReference type="GO" id="GO:0006777">
    <property type="term" value="P:Mo-molybdopterin cofactor biosynthetic process"/>
    <property type="evidence" value="ECO:0007669"/>
    <property type="project" value="UniProtKB-UniRule"/>
</dbReference>
<comment type="similarity">
    <text evidence="2 4">Belongs to the MoeA family.</text>
</comment>
<feature type="domain" description="MoaB/Mog" evidence="5">
    <location>
        <begin position="171"/>
        <end position="309"/>
    </location>
</feature>
<name>A0A2I1NBQ9_9BACT</name>
<dbReference type="Proteomes" id="UP000234639">
    <property type="component" value="Unassembled WGS sequence"/>
</dbReference>
<evidence type="ECO:0000259" key="5">
    <source>
        <dbReference type="SMART" id="SM00852"/>
    </source>
</evidence>
<evidence type="ECO:0000313" key="6">
    <source>
        <dbReference type="EMBL" id="PKZ29818.1"/>
    </source>
</evidence>